<evidence type="ECO:0000313" key="5">
    <source>
        <dbReference type="Proteomes" id="UP001304515"/>
    </source>
</evidence>
<keyword evidence="5" id="KW-1185">Reference proteome</keyword>
<dbReference type="Proteomes" id="UP001304515">
    <property type="component" value="Chromosome"/>
</dbReference>
<dbReference type="RefSeq" id="WP_313321505.1">
    <property type="nucleotide sequence ID" value="NZ_CP134878.1"/>
</dbReference>
<accession>A0AA96EYN2</accession>
<dbReference type="EMBL" id="CP134890">
    <property type="protein sequence ID" value="WNM21908.1"/>
    <property type="molecule type" value="Genomic_DNA"/>
</dbReference>
<accession>A0AA96F2P8</accession>
<gene>
    <name evidence="4" type="ORF">RN605_00795</name>
    <name evidence="3" type="ORF">RN608_07495</name>
</gene>
<dbReference type="EMBL" id="CP134878">
    <property type="protein sequence ID" value="WNM17855.1"/>
    <property type="molecule type" value="Genomic_DNA"/>
</dbReference>
<name>A0AA96EYN2_9FLAO</name>
<reference evidence="3 5" key="1">
    <citation type="submission" date="2023-09" db="EMBL/GenBank/DDBJ databases">
        <title>Flavobacterium sp. a novel bacteria isolate from Pepper rhizosphere.</title>
        <authorList>
            <person name="Peng Y."/>
            <person name="Lee J."/>
        </authorList>
    </citation>
    <scope>NUCLEOTIDE SEQUENCE</scope>
    <source>
        <strain evidence="3">PMR2A8</strain>
        <strain evidence="4 5">PMTSA4</strain>
    </source>
</reference>
<evidence type="ECO:0000313" key="4">
    <source>
        <dbReference type="EMBL" id="WNM21908.1"/>
    </source>
</evidence>
<evidence type="ECO:0000313" key="3">
    <source>
        <dbReference type="EMBL" id="WNM17855.1"/>
    </source>
</evidence>
<feature type="compositionally biased region" description="Acidic residues" evidence="2">
    <location>
        <begin position="88"/>
        <end position="99"/>
    </location>
</feature>
<keyword evidence="1" id="KW-0175">Coiled coil</keyword>
<proteinExistence type="predicted"/>
<dbReference type="KEGG" id="fcj:RN605_00795"/>
<organism evidence="3">
    <name type="scientific">Flavobacterium capsici</name>
    <dbReference type="NCBI Taxonomy" id="3075618"/>
    <lineage>
        <taxon>Bacteria</taxon>
        <taxon>Pseudomonadati</taxon>
        <taxon>Bacteroidota</taxon>
        <taxon>Flavobacteriia</taxon>
        <taxon>Flavobacteriales</taxon>
        <taxon>Flavobacteriaceae</taxon>
        <taxon>Flavobacterium</taxon>
    </lineage>
</organism>
<feature type="coiled-coil region" evidence="1">
    <location>
        <begin position="9"/>
        <end position="36"/>
    </location>
</feature>
<feature type="region of interest" description="Disordered" evidence="2">
    <location>
        <begin position="78"/>
        <end position="99"/>
    </location>
</feature>
<protein>
    <submittedName>
        <fullName evidence="3">Uncharacterized protein</fullName>
    </submittedName>
</protein>
<sequence>MKESNLESIQSHYNKLEDIKNSYESLMQKIGQLQVDLFNKPDRDLEKFLGTLNGKLSQVNQDLVDKTHEYYNEKLLPAQGLEARNSAEEDAEVSEEQNR</sequence>
<evidence type="ECO:0000256" key="1">
    <source>
        <dbReference type="SAM" id="Coils"/>
    </source>
</evidence>
<dbReference type="AlphaFoldDB" id="A0AA96EYN2"/>
<evidence type="ECO:0000256" key="2">
    <source>
        <dbReference type="SAM" id="MobiDB-lite"/>
    </source>
</evidence>